<name>A0A378TBW5_9MYCO</name>
<dbReference type="EMBL" id="UGQT01000001">
    <property type="protein sequence ID" value="STZ58322.1"/>
    <property type="molecule type" value="Genomic_DNA"/>
</dbReference>
<dbReference type="SUPFAM" id="SSF55961">
    <property type="entry name" value="Bet v1-like"/>
    <property type="match status" value="1"/>
</dbReference>
<keyword evidence="2" id="KW-1185">Reference proteome</keyword>
<dbReference type="InterPro" id="IPR019639">
    <property type="entry name" value="DUF2505"/>
</dbReference>
<dbReference type="InterPro" id="IPR023393">
    <property type="entry name" value="START-like_dom_sf"/>
</dbReference>
<protein>
    <submittedName>
        <fullName evidence="1">Protein of uncharacterized function (DUF2505)</fullName>
    </submittedName>
</protein>
<sequence length="171" mass="19065">MTRRSEYAVDFDAPAREVYAVFTDREFWEALMVAYRWQKQISDLTDFRTGETGTDIVFRQVMPRSNLPPVARAVMPVDMVVTREQHFDPFDEARDRAEGTYSAAIPAGLGHFGGTYFLEPTSAGSRLRLASVCKVSIPLVGGTLEQLILSNITGLYDSEGAFMADWAAGKR</sequence>
<dbReference type="OrthoDB" id="4709096at2"/>
<evidence type="ECO:0000313" key="1">
    <source>
        <dbReference type="EMBL" id="STZ58322.1"/>
    </source>
</evidence>
<dbReference type="Pfam" id="PF10698">
    <property type="entry name" value="DUF2505"/>
    <property type="match status" value="1"/>
</dbReference>
<dbReference type="Gene3D" id="3.30.530.20">
    <property type="match status" value="1"/>
</dbReference>
<gene>
    <name evidence="1" type="ORF">NCTC10821_01833</name>
</gene>
<organism evidence="1 2">
    <name type="scientific">Mycolicibacterium tokaiense</name>
    <dbReference type="NCBI Taxonomy" id="39695"/>
    <lineage>
        <taxon>Bacteria</taxon>
        <taxon>Bacillati</taxon>
        <taxon>Actinomycetota</taxon>
        <taxon>Actinomycetes</taxon>
        <taxon>Mycobacteriales</taxon>
        <taxon>Mycobacteriaceae</taxon>
        <taxon>Mycolicibacterium</taxon>
    </lineage>
</organism>
<dbReference type="AlphaFoldDB" id="A0A378TBW5"/>
<dbReference type="Proteomes" id="UP000254978">
    <property type="component" value="Unassembled WGS sequence"/>
</dbReference>
<dbReference type="RefSeq" id="WP_115278213.1">
    <property type="nucleotide sequence ID" value="NZ_AP022600.1"/>
</dbReference>
<accession>A0A378TBW5</accession>
<reference evidence="1 2" key="1">
    <citation type="submission" date="2018-06" db="EMBL/GenBank/DDBJ databases">
        <authorList>
            <consortium name="Pathogen Informatics"/>
            <person name="Doyle S."/>
        </authorList>
    </citation>
    <scope>NUCLEOTIDE SEQUENCE [LARGE SCALE GENOMIC DNA]</scope>
    <source>
        <strain evidence="1 2">NCTC10821</strain>
    </source>
</reference>
<evidence type="ECO:0000313" key="2">
    <source>
        <dbReference type="Proteomes" id="UP000254978"/>
    </source>
</evidence>
<proteinExistence type="predicted"/>